<dbReference type="Proteomes" id="UP001229421">
    <property type="component" value="Unassembled WGS sequence"/>
</dbReference>
<dbReference type="Pfam" id="PF10536">
    <property type="entry name" value="PMD"/>
    <property type="match status" value="1"/>
</dbReference>
<accession>A0AAD8NKB8</accession>
<dbReference type="GO" id="GO:0010073">
    <property type="term" value="P:meristem maintenance"/>
    <property type="evidence" value="ECO:0007669"/>
    <property type="project" value="InterPro"/>
</dbReference>
<gene>
    <name evidence="2" type="ORF">QVD17_38015</name>
</gene>
<sequence>MFHLPFGEMTVTLEDINVLYELPVEGEALTGFESSNGYTERRKLCQDYLGFDTQPSDYKNNMIKMSTMINFMLQNPISSQSTEEECIKRARCVSFILCAKTVLADGNIAHASLHLLDNLKDLKSSGQKSWGGAALACLYRELSKGAKPDVVTMGGPMSLLQIWAWTRILPLAPRILDEKNQLEGTIWWAEHEVSQLETPTHVIKAHRTTSQNLREADVGIRLTVGSGFNVELKRMDGKVDGNVRINTVTAMDKVSEESALAKSGLSFHL</sequence>
<comment type="caution">
    <text evidence="2">The sequence shown here is derived from an EMBL/GenBank/DDBJ whole genome shotgun (WGS) entry which is preliminary data.</text>
</comment>
<name>A0AAD8NKB8_TARER</name>
<dbReference type="PANTHER" id="PTHR46033:SF1">
    <property type="entry name" value="PROTEIN MAIN-LIKE 2"/>
    <property type="match status" value="1"/>
</dbReference>
<feature type="domain" description="Aminotransferase-like plant mobile" evidence="1">
    <location>
        <begin position="2"/>
        <end position="211"/>
    </location>
</feature>
<protein>
    <recommendedName>
        <fullName evidence="1">Aminotransferase-like plant mobile domain-containing protein</fullName>
    </recommendedName>
</protein>
<organism evidence="2 3">
    <name type="scientific">Tagetes erecta</name>
    <name type="common">African marigold</name>
    <dbReference type="NCBI Taxonomy" id="13708"/>
    <lineage>
        <taxon>Eukaryota</taxon>
        <taxon>Viridiplantae</taxon>
        <taxon>Streptophyta</taxon>
        <taxon>Embryophyta</taxon>
        <taxon>Tracheophyta</taxon>
        <taxon>Spermatophyta</taxon>
        <taxon>Magnoliopsida</taxon>
        <taxon>eudicotyledons</taxon>
        <taxon>Gunneridae</taxon>
        <taxon>Pentapetalae</taxon>
        <taxon>asterids</taxon>
        <taxon>campanulids</taxon>
        <taxon>Asterales</taxon>
        <taxon>Asteraceae</taxon>
        <taxon>Asteroideae</taxon>
        <taxon>Heliantheae alliance</taxon>
        <taxon>Tageteae</taxon>
        <taxon>Tagetes</taxon>
    </lineage>
</organism>
<dbReference type="PANTHER" id="PTHR46033">
    <property type="entry name" value="PROTEIN MAIN-LIKE 2"/>
    <property type="match status" value="1"/>
</dbReference>
<proteinExistence type="predicted"/>
<evidence type="ECO:0000313" key="2">
    <source>
        <dbReference type="EMBL" id="KAK1411466.1"/>
    </source>
</evidence>
<reference evidence="2" key="1">
    <citation type="journal article" date="2023" name="bioRxiv">
        <title>Improved chromosome-level genome assembly for marigold (Tagetes erecta).</title>
        <authorList>
            <person name="Jiang F."/>
            <person name="Yuan L."/>
            <person name="Wang S."/>
            <person name="Wang H."/>
            <person name="Xu D."/>
            <person name="Wang A."/>
            <person name="Fan W."/>
        </authorList>
    </citation>
    <scope>NUCLEOTIDE SEQUENCE</scope>
    <source>
        <strain evidence="2">WSJ</strain>
        <tissue evidence="2">Leaf</tissue>
    </source>
</reference>
<keyword evidence="3" id="KW-1185">Reference proteome</keyword>
<evidence type="ECO:0000259" key="1">
    <source>
        <dbReference type="Pfam" id="PF10536"/>
    </source>
</evidence>
<dbReference type="AlphaFoldDB" id="A0AAD8NKB8"/>
<dbReference type="InterPro" id="IPR044824">
    <property type="entry name" value="MAIN-like"/>
</dbReference>
<dbReference type="EMBL" id="JAUHHV010000010">
    <property type="protein sequence ID" value="KAK1411466.1"/>
    <property type="molecule type" value="Genomic_DNA"/>
</dbReference>
<dbReference type="InterPro" id="IPR019557">
    <property type="entry name" value="AminoTfrase-like_pln_mobile"/>
</dbReference>
<evidence type="ECO:0000313" key="3">
    <source>
        <dbReference type="Proteomes" id="UP001229421"/>
    </source>
</evidence>